<dbReference type="InterPro" id="IPR024970">
    <property type="entry name" value="Maelstrom"/>
</dbReference>
<evidence type="ECO:0000256" key="8">
    <source>
        <dbReference type="ARBA" id="ARBA00023242"/>
    </source>
</evidence>
<comment type="subcellular location">
    <subcellularLocation>
        <location evidence="2">Cytoplasm</location>
    </subcellularLocation>
    <subcellularLocation>
        <location evidence="1">Nucleus</location>
    </subcellularLocation>
</comment>
<keyword evidence="6" id="KW-0238">DNA-binding</keyword>
<dbReference type="GO" id="GO:0007140">
    <property type="term" value="P:male meiotic nuclear division"/>
    <property type="evidence" value="ECO:0007669"/>
    <property type="project" value="TreeGrafter"/>
</dbReference>
<keyword evidence="4" id="KW-0963">Cytoplasm</keyword>
<comment type="similarity">
    <text evidence="3">Belongs to the maelstrom family.</text>
</comment>
<dbReference type="GO" id="GO:0045892">
    <property type="term" value="P:negative regulation of DNA-templated transcription"/>
    <property type="evidence" value="ECO:0007669"/>
    <property type="project" value="TreeGrafter"/>
</dbReference>
<comment type="caution">
    <text evidence="10">The sequence shown here is derived from an EMBL/GenBank/DDBJ whole genome shotgun (WGS) entry which is preliminary data.</text>
</comment>
<keyword evidence="7" id="KW-0943">RNA-mediated gene silencing</keyword>
<dbReference type="PANTHER" id="PTHR21358">
    <property type="entry name" value="PROTEIN MAELSTROM HOMOLOG"/>
    <property type="match status" value="1"/>
</dbReference>
<organism evidence="10 11">
    <name type="scientific">Nephila pilipes</name>
    <name type="common">Giant wood spider</name>
    <name type="synonym">Nephila maculata</name>
    <dbReference type="NCBI Taxonomy" id="299642"/>
    <lineage>
        <taxon>Eukaryota</taxon>
        <taxon>Metazoa</taxon>
        <taxon>Ecdysozoa</taxon>
        <taxon>Arthropoda</taxon>
        <taxon>Chelicerata</taxon>
        <taxon>Arachnida</taxon>
        <taxon>Araneae</taxon>
        <taxon>Araneomorphae</taxon>
        <taxon>Entelegynae</taxon>
        <taxon>Araneoidea</taxon>
        <taxon>Nephilidae</taxon>
        <taxon>Nephila</taxon>
    </lineage>
</organism>
<dbReference type="GO" id="GO:0034587">
    <property type="term" value="P:piRNA processing"/>
    <property type="evidence" value="ECO:0007669"/>
    <property type="project" value="TreeGrafter"/>
</dbReference>
<dbReference type="AlphaFoldDB" id="A0A8X6U777"/>
<dbReference type="GO" id="GO:0060964">
    <property type="term" value="P:regulation of miRNA-mediated gene silencing"/>
    <property type="evidence" value="ECO:0007669"/>
    <property type="project" value="InterPro"/>
</dbReference>
<dbReference type="GO" id="GO:0030154">
    <property type="term" value="P:cell differentiation"/>
    <property type="evidence" value="ECO:0007669"/>
    <property type="project" value="UniProtKB-KW"/>
</dbReference>
<evidence type="ECO:0000256" key="2">
    <source>
        <dbReference type="ARBA" id="ARBA00004496"/>
    </source>
</evidence>
<evidence type="ECO:0000313" key="11">
    <source>
        <dbReference type="Proteomes" id="UP000887013"/>
    </source>
</evidence>
<dbReference type="GO" id="GO:0007283">
    <property type="term" value="P:spermatogenesis"/>
    <property type="evidence" value="ECO:0007669"/>
    <property type="project" value="TreeGrafter"/>
</dbReference>
<dbReference type="InterPro" id="IPR039259">
    <property type="entry name" value="Protein_maelstrom"/>
</dbReference>
<reference evidence="10" key="1">
    <citation type="submission" date="2020-08" db="EMBL/GenBank/DDBJ databases">
        <title>Multicomponent nature underlies the extraordinary mechanical properties of spider dragline silk.</title>
        <authorList>
            <person name="Kono N."/>
            <person name="Nakamura H."/>
            <person name="Mori M."/>
            <person name="Yoshida Y."/>
            <person name="Ohtoshi R."/>
            <person name="Malay A.D."/>
            <person name="Moran D.A.P."/>
            <person name="Tomita M."/>
            <person name="Numata K."/>
            <person name="Arakawa K."/>
        </authorList>
    </citation>
    <scope>NUCLEOTIDE SEQUENCE</scope>
</reference>
<dbReference type="Proteomes" id="UP000887013">
    <property type="component" value="Unassembled WGS sequence"/>
</dbReference>
<gene>
    <name evidence="10" type="primary">MAEL</name>
    <name evidence="10" type="ORF">NPIL_530922</name>
</gene>
<protein>
    <submittedName>
        <fullName evidence="10">Protein maelstrom homolog</fullName>
    </submittedName>
</protein>
<keyword evidence="11" id="KW-1185">Reference proteome</keyword>
<proteinExistence type="inferred from homology"/>
<evidence type="ECO:0000313" key="10">
    <source>
        <dbReference type="EMBL" id="GFT88395.1"/>
    </source>
</evidence>
<dbReference type="EMBL" id="BMAW01120275">
    <property type="protein sequence ID" value="GFT88395.1"/>
    <property type="molecule type" value="Genomic_DNA"/>
</dbReference>
<dbReference type="GO" id="GO:0043565">
    <property type="term" value="F:sequence-specific DNA binding"/>
    <property type="evidence" value="ECO:0007669"/>
    <property type="project" value="TreeGrafter"/>
</dbReference>
<dbReference type="GO" id="GO:0043186">
    <property type="term" value="C:P granule"/>
    <property type="evidence" value="ECO:0007669"/>
    <property type="project" value="TreeGrafter"/>
</dbReference>
<evidence type="ECO:0000256" key="6">
    <source>
        <dbReference type="ARBA" id="ARBA00023125"/>
    </source>
</evidence>
<evidence type="ECO:0000256" key="5">
    <source>
        <dbReference type="ARBA" id="ARBA00022782"/>
    </source>
</evidence>
<keyword evidence="8" id="KW-0539">Nucleus</keyword>
<feature type="domain" description="Maelstrom" evidence="9">
    <location>
        <begin position="119"/>
        <end position="321"/>
    </location>
</feature>
<evidence type="ECO:0000256" key="4">
    <source>
        <dbReference type="ARBA" id="ARBA00022490"/>
    </source>
</evidence>
<keyword evidence="5" id="KW-0221">Differentiation</keyword>
<dbReference type="OrthoDB" id="24555at2759"/>
<evidence type="ECO:0000256" key="1">
    <source>
        <dbReference type="ARBA" id="ARBA00004123"/>
    </source>
</evidence>
<evidence type="ECO:0000256" key="3">
    <source>
        <dbReference type="ARBA" id="ARBA00007057"/>
    </source>
</evidence>
<sequence length="488" mass="55093">MKEVQSVEAAKGCRISMNDMAKYAHPLWVKLSPAEKEHYEELARMSRNDPKLQGKKLASDGTSIEDNQRYLEEVERRENKQIQEIKRYINSDCISKEQFIEFASRRMFYFISFNILCHTEAEYIPIEVGIVEFSIAHGIHREHCMLIHPGLIPTGYTGEAVRRSSEEHEINVFQGEAISVKDMRKAYQDIKTFITSNLYDAEEFPPLFCVEDDLEKNKGCLEWLAKEAKDCDKLEIWNAKYLLLELRAGAEALLPSITVASDLLTKSSFNYYSAARCAFHNEKDCQNCALAYSKRLCYLLSDAVCPVFGVQLTEKHIPDQTSAEKEYVVIEANDSIANKAHFQSRPLCLSEKKNYYENKIVGGQFSDAPRDSEQASNVPRQPASSCIAEEMNRLKLNMTSATASLNTPTANQNVSNHQKIGTTDKEIQTMILKTEAINMKLSPTVASTSMFTTHNGHLPILTLEPTTKGNMRMGASSLPKIHGASSMR</sequence>
<accession>A0A8X6U777</accession>
<evidence type="ECO:0000259" key="9">
    <source>
        <dbReference type="Pfam" id="PF13017"/>
    </source>
</evidence>
<evidence type="ECO:0000256" key="7">
    <source>
        <dbReference type="ARBA" id="ARBA00023158"/>
    </source>
</evidence>
<dbReference type="PANTHER" id="PTHR21358:SF4">
    <property type="entry name" value="PROTEIN MAELSTROM HOMOLOG"/>
    <property type="match status" value="1"/>
</dbReference>
<name>A0A8X6U777_NEPPI</name>
<dbReference type="Pfam" id="PF13017">
    <property type="entry name" value="Maelstrom"/>
    <property type="match status" value="1"/>
</dbReference>
<dbReference type="GO" id="GO:0005634">
    <property type="term" value="C:nucleus"/>
    <property type="evidence" value="ECO:0007669"/>
    <property type="project" value="UniProtKB-SubCell"/>
</dbReference>